<dbReference type="STRING" id="270918.APR42_14900"/>
<dbReference type="EMBL" id="LKTP01000004">
    <property type="protein sequence ID" value="KRG29830.1"/>
    <property type="molecule type" value="Genomic_DNA"/>
</dbReference>
<dbReference type="AlphaFoldDB" id="A0A0Q9ZA65"/>
<evidence type="ECO:0000313" key="2">
    <source>
        <dbReference type="Proteomes" id="UP000051643"/>
    </source>
</evidence>
<gene>
    <name evidence="1" type="ORF">APR42_14900</name>
</gene>
<dbReference type="RefSeq" id="WP_057481161.1">
    <property type="nucleotide sequence ID" value="NZ_BMWR01000009.1"/>
</dbReference>
<reference evidence="1" key="1">
    <citation type="submission" date="2015-10" db="EMBL/GenBank/DDBJ databases">
        <title>Draft genome sequence of Salegentibacter mishustinae KCTC 12263.</title>
        <authorList>
            <person name="Lin W."/>
            <person name="Zheng Q."/>
        </authorList>
    </citation>
    <scope>NUCLEOTIDE SEQUENCE [LARGE SCALE GENOMIC DNA]</scope>
    <source>
        <strain evidence="1">KCTC 12263</strain>
    </source>
</reference>
<dbReference type="OrthoDB" id="1453354at2"/>
<dbReference type="Proteomes" id="UP000051643">
    <property type="component" value="Unassembled WGS sequence"/>
</dbReference>
<name>A0A0Q9ZA65_9FLAO</name>
<sequence>MKKIRLTLIIAVLISSFGFSQSKSEIENLLDGISKIENSKEIIKTEQAEKLIEYGWRILPTLAEFFTDQTLTKIKSECNNRILNKGEIAIIMADRIEGMPYARVTGIQNCTLTFCEKNANLIEYYLPFIERDGIEKFQKKYMEWLESDDRIDWTPLLTDKTKKERRKIMRERKKTIREMQNKK</sequence>
<proteinExistence type="predicted"/>
<protein>
    <submittedName>
        <fullName evidence="1">Uncharacterized protein</fullName>
    </submittedName>
</protein>
<organism evidence="1 2">
    <name type="scientific">Salegentibacter mishustinae</name>
    <dbReference type="NCBI Taxonomy" id="270918"/>
    <lineage>
        <taxon>Bacteria</taxon>
        <taxon>Pseudomonadati</taxon>
        <taxon>Bacteroidota</taxon>
        <taxon>Flavobacteriia</taxon>
        <taxon>Flavobacteriales</taxon>
        <taxon>Flavobacteriaceae</taxon>
        <taxon>Salegentibacter</taxon>
    </lineage>
</organism>
<evidence type="ECO:0000313" key="1">
    <source>
        <dbReference type="EMBL" id="KRG29830.1"/>
    </source>
</evidence>
<comment type="caution">
    <text evidence="1">The sequence shown here is derived from an EMBL/GenBank/DDBJ whole genome shotgun (WGS) entry which is preliminary data.</text>
</comment>
<keyword evidence="2" id="KW-1185">Reference proteome</keyword>
<accession>A0A0Q9ZA65</accession>